<dbReference type="InterPro" id="IPR041698">
    <property type="entry name" value="Methyltransf_25"/>
</dbReference>
<dbReference type="InterPro" id="IPR029063">
    <property type="entry name" value="SAM-dependent_MTases_sf"/>
</dbReference>
<dbReference type="AlphaFoldDB" id="A0A7W3N5X9"/>
<evidence type="ECO:0000259" key="1">
    <source>
        <dbReference type="Pfam" id="PF13649"/>
    </source>
</evidence>
<evidence type="ECO:0000313" key="2">
    <source>
        <dbReference type="EMBL" id="MBA9037013.1"/>
    </source>
</evidence>
<dbReference type="EMBL" id="JACJHT010000001">
    <property type="protein sequence ID" value="MBA9037013.1"/>
    <property type="molecule type" value="Genomic_DNA"/>
</dbReference>
<gene>
    <name evidence="2" type="ORF">HNP21_000102</name>
</gene>
<organism evidence="2 3">
    <name type="scientific">Priestia aryabhattai</name>
    <name type="common">Bacillus aryabhattai</name>
    <dbReference type="NCBI Taxonomy" id="412384"/>
    <lineage>
        <taxon>Bacteria</taxon>
        <taxon>Bacillati</taxon>
        <taxon>Bacillota</taxon>
        <taxon>Bacilli</taxon>
        <taxon>Bacillales</taxon>
        <taxon>Bacillaceae</taxon>
        <taxon>Priestia</taxon>
    </lineage>
</organism>
<feature type="domain" description="Methyltransferase" evidence="1">
    <location>
        <begin position="41"/>
        <end position="140"/>
    </location>
</feature>
<dbReference type="GO" id="GO:0008168">
    <property type="term" value="F:methyltransferase activity"/>
    <property type="evidence" value="ECO:0007669"/>
    <property type="project" value="UniProtKB-KW"/>
</dbReference>
<dbReference type="PANTHER" id="PTHR42912:SF80">
    <property type="entry name" value="METHYLTRANSFERASE DOMAIN-CONTAINING PROTEIN"/>
    <property type="match status" value="1"/>
</dbReference>
<dbReference type="SUPFAM" id="SSF53335">
    <property type="entry name" value="S-adenosyl-L-methionine-dependent methyltransferases"/>
    <property type="match status" value="1"/>
</dbReference>
<dbReference type="CDD" id="cd02440">
    <property type="entry name" value="AdoMet_MTases"/>
    <property type="match status" value="1"/>
</dbReference>
<sequence>MNKVMDYYSAFDEWGRLDREPLEFQINWHYIQKYLPENGSILDNGAGPGKYAMKLAEKGFQVTLTDLTPKLVKVAENKAKELELFNQFNGFHIMDAKDLNLLEDKEFDASLMMGPMYHLQNEQDRDAAVKELYRVTKDEGVVFVAFMSRIRHTISSLLNPEAWKPNDTMDNIEEFIATGSFNHEDKGRFTGAYYFDLQEINPFMESNGFETLSLIGSSSIGSLLSKEQWDFWTNRGQSEVDRLIELLKKTATDPYTLGVSSHLLYIGRKKDVV</sequence>
<keyword evidence="2" id="KW-0830">Ubiquinone</keyword>
<dbReference type="InterPro" id="IPR050508">
    <property type="entry name" value="Methyltransf_Superfamily"/>
</dbReference>
<reference evidence="2" key="1">
    <citation type="submission" date="2020-08" db="EMBL/GenBank/DDBJ databases">
        <title>Functional genomics of gut bacteria from endangered species of beetles.</title>
        <authorList>
            <person name="Carlos-Shanley C."/>
        </authorList>
    </citation>
    <scope>NUCLEOTIDE SEQUENCE [LARGE SCALE GENOMIC DNA]</scope>
    <source>
        <strain evidence="2">S00060</strain>
    </source>
</reference>
<accession>A0A7W3N5X9</accession>
<dbReference type="RefSeq" id="WP_057273724.1">
    <property type="nucleotide sequence ID" value="NZ_CP129007.1"/>
</dbReference>
<dbReference type="Gene3D" id="3.40.50.150">
    <property type="entry name" value="Vaccinia Virus protein VP39"/>
    <property type="match status" value="1"/>
</dbReference>
<keyword evidence="3" id="KW-1185">Reference proteome</keyword>
<dbReference type="GO" id="GO:0032259">
    <property type="term" value="P:methylation"/>
    <property type="evidence" value="ECO:0007669"/>
    <property type="project" value="UniProtKB-KW"/>
</dbReference>
<dbReference type="Proteomes" id="UP000543174">
    <property type="component" value="Unassembled WGS sequence"/>
</dbReference>
<dbReference type="PANTHER" id="PTHR42912">
    <property type="entry name" value="METHYLTRANSFERASE"/>
    <property type="match status" value="1"/>
</dbReference>
<protein>
    <submittedName>
        <fullName evidence="2">Ubiquinone/menaquinone biosynthesis C-methylase UbiE</fullName>
    </submittedName>
</protein>
<comment type="caution">
    <text evidence="2">The sequence shown here is derived from an EMBL/GenBank/DDBJ whole genome shotgun (WGS) entry which is preliminary data.</text>
</comment>
<dbReference type="Pfam" id="PF13649">
    <property type="entry name" value="Methyltransf_25"/>
    <property type="match status" value="1"/>
</dbReference>
<proteinExistence type="predicted"/>
<evidence type="ECO:0000313" key="3">
    <source>
        <dbReference type="Proteomes" id="UP000543174"/>
    </source>
</evidence>
<name>A0A7W3N5X9_PRIAR</name>